<dbReference type="RefSeq" id="WP_119497144.1">
    <property type="nucleotide sequence ID" value="NZ_NRJH01000041.1"/>
</dbReference>
<comment type="caution">
    <text evidence="1">The sequence shown here is derived from an EMBL/GenBank/DDBJ whole genome shotgun (WGS) entry which is preliminary data.</text>
</comment>
<organism evidence="1 2">
    <name type="scientific">Psittacicella melopsittaci</name>
    <dbReference type="NCBI Taxonomy" id="2028576"/>
    <lineage>
        <taxon>Bacteria</taxon>
        <taxon>Pseudomonadati</taxon>
        <taxon>Pseudomonadota</taxon>
        <taxon>Gammaproteobacteria</taxon>
        <taxon>Pasteurellales</taxon>
        <taxon>Psittacicellaceae</taxon>
        <taxon>Psittacicella</taxon>
    </lineage>
</organism>
<keyword evidence="2" id="KW-1185">Reference proteome</keyword>
<proteinExistence type="predicted"/>
<dbReference type="Proteomes" id="UP000266258">
    <property type="component" value="Unassembled WGS sequence"/>
</dbReference>
<accession>A0A3A1Y873</accession>
<evidence type="ECO:0000313" key="1">
    <source>
        <dbReference type="EMBL" id="RIY32317.1"/>
    </source>
</evidence>
<gene>
    <name evidence="1" type="ORF">CJP74_04790</name>
</gene>
<evidence type="ECO:0000313" key="2">
    <source>
        <dbReference type="Proteomes" id="UP000266258"/>
    </source>
</evidence>
<reference evidence="1 2" key="1">
    <citation type="submission" date="2017-08" db="EMBL/GenBank/DDBJ databases">
        <title>Reclassification of Bisgaard taxon 37 and 44.</title>
        <authorList>
            <person name="Christensen H."/>
        </authorList>
    </citation>
    <scope>NUCLEOTIDE SEQUENCE [LARGE SCALE GENOMIC DNA]</scope>
    <source>
        <strain evidence="1 2">B96_4</strain>
    </source>
</reference>
<sequence length="98" mass="10820">MFNNLFEKASSIVNAAKDLKDLDLNNPSQLLDQIKSLDFDTAKEKLQSIIPALPITKEQITSLLDKLSQATANNETIHEVVEKLKSLLSATITPKDQA</sequence>
<dbReference type="EMBL" id="NRJH01000041">
    <property type="protein sequence ID" value="RIY32317.1"/>
    <property type="molecule type" value="Genomic_DNA"/>
</dbReference>
<dbReference type="AlphaFoldDB" id="A0A3A1Y873"/>
<dbReference type="OrthoDB" id="5679312at2"/>
<name>A0A3A1Y873_9GAMM</name>
<protein>
    <submittedName>
        <fullName evidence="1">Uncharacterized protein</fullName>
    </submittedName>
</protein>